<proteinExistence type="predicted"/>
<dbReference type="EMBL" id="BMIR01000031">
    <property type="protein sequence ID" value="GGE55633.1"/>
    <property type="molecule type" value="Genomic_DNA"/>
</dbReference>
<reference evidence="3" key="2">
    <citation type="submission" date="2020-09" db="EMBL/GenBank/DDBJ databases">
        <authorList>
            <person name="Sun Q."/>
            <person name="Zhou Y."/>
        </authorList>
    </citation>
    <scope>NUCLEOTIDE SEQUENCE</scope>
    <source>
        <strain evidence="3">CGMCC 1.15371</strain>
    </source>
</reference>
<dbReference type="Pfam" id="PF07885">
    <property type="entry name" value="Ion_trans_2"/>
    <property type="match status" value="1"/>
</dbReference>
<accession>A0A8J2YMT5</accession>
<comment type="caution">
    <text evidence="3">The sequence shown here is derived from an EMBL/GenBank/DDBJ whole genome shotgun (WGS) entry which is preliminary data.</text>
</comment>
<dbReference type="RefSeq" id="WP_188698708.1">
    <property type="nucleotide sequence ID" value="NZ_BMIR01000031.1"/>
</dbReference>
<feature type="domain" description="Potassium channel" evidence="2">
    <location>
        <begin position="31"/>
        <end position="106"/>
    </location>
</feature>
<organism evidence="3 4">
    <name type="scientific">Pullulanibacillus camelliae</name>
    <dbReference type="NCBI Taxonomy" id="1707096"/>
    <lineage>
        <taxon>Bacteria</taxon>
        <taxon>Bacillati</taxon>
        <taxon>Bacillota</taxon>
        <taxon>Bacilli</taxon>
        <taxon>Bacillales</taxon>
        <taxon>Sporolactobacillaceae</taxon>
        <taxon>Pullulanibacillus</taxon>
    </lineage>
</organism>
<protein>
    <recommendedName>
        <fullName evidence="2">Potassium channel domain-containing protein</fullName>
    </recommendedName>
</protein>
<keyword evidence="1" id="KW-0472">Membrane</keyword>
<keyword evidence="1" id="KW-1133">Transmembrane helix</keyword>
<keyword evidence="1" id="KW-0812">Transmembrane</keyword>
<name>A0A8J2YMT5_9BACL</name>
<evidence type="ECO:0000313" key="4">
    <source>
        <dbReference type="Proteomes" id="UP000628775"/>
    </source>
</evidence>
<dbReference type="Proteomes" id="UP000628775">
    <property type="component" value="Unassembled WGS sequence"/>
</dbReference>
<evidence type="ECO:0000259" key="2">
    <source>
        <dbReference type="Pfam" id="PF07885"/>
    </source>
</evidence>
<keyword evidence="4" id="KW-1185">Reference proteome</keyword>
<evidence type="ECO:0000313" key="3">
    <source>
        <dbReference type="EMBL" id="GGE55633.1"/>
    </source>
</evidence>
<dbReference type="InterPro" id="IPR013099">
    <property type="entry name" value="K_chnl_dom"/>
</dbReference>
<dbReference type="Gene3D" id="1.10.287.70">
    <property type="match status" value="1"/>
</dbReference>
<gene>
    <name evidence="3" type="ORF">GCM10011391_38310</name>
</gene>
<sequence>MLNKKDVLYNAFVLLFLCGNIIITFTVIYICLDILGLGKIVEHHPTTIYTTVWMDDLIRTLYFSAITLFSVGYGDVTPFEWSRMVAIIESTVGYILPAVITAQYLRLFSPRMEKWFKMGNEDKKKK</sequence>
<reference evidence="3" key="1">
    <citation type="journal article" date="2014" name="Int. J. Syst. Evol. Microbiol.">
        <title>Complete genome sequence of Corynebacterium casei LMG S-19264T (=DSM 44701T), isolated from a smear-ripened cheese.</title>
        <authorList>
            <consortium name="US DOE Joint Genome Institute (JGI-PGF)"/>
            <person name="Walter F."/>
            <person name="Albersmeier A."/>
            <person name="Kalinowski J."/>
            <person name="Ruckert C."/>
        </authorList>
    </citation>
    <scope>NUCLEOTIDE SEQUENCE</scope>
    <source>
        <strain evidence="3">CGMCC 1.15371</strain>
    </source>
</reference>
<dbReference type="SUPFAM" id="SSF81324">
    <property type="entry name" value="Voltage-gated potassium channels"/>
    <property type="match status" value="1"/>
</dbReference>
<dbReference type="AlphaFoldDB" id="A0A8J2YMT5"/>
<feature type="transmembrane region" description="Helical" evidence="1">
    <location>
        <begin position="12"/>
        <end position="36"/>
    </location>
</feature>
<feature type="transmembrane region" description="Helical" evidence="1">
    <location>
        <begin position="86"/>
        <end position="108"/>
    </location>
</feature>
<evidence type="ECO:0000256" key="1">
    <source>
        <dbReference type="SAM" id="Phobius"/>
    </source>
</evidence>